<evidence type="ECO:0000256" key="1">
    <source>
        <dbReference type="ARBA" id="ARBA00004651"/>
    </source>
</evidence>
<dbReference type="RefSeq" id="WP_171835496.1">
    <property type="nucleotide sequence ID" value="NZ_CP053708.1"/>
</dbReference>
<evidence type="ECO:0000256" key="3">
    <source>
        <dbReference type="ARBA" id="ARBA00022475"/>
    </source>
</evidence>
<organism evidence="9 10">
    <name type="scientific">Lichenicola cladoniae</name>
    <dbReference type="NCBI Taxonomy" id="1484109"/>
    <lineage>
        <taxon>Bacteria</taxon>
        <taxon>Pseudomonadati</taxon>
        <taxon>Pseudomonadota</taxon>
        <taxon>Alphaproteobacteria</taxon>
        <taxon>Acetobacterales</taxon>
        <taxon>Acetobacteraceae</taxon>
        <taxon>Lichenicola</taxon>
    </lineage>
</organism>
<evidence type="ECO:0000259" key="8">
    <source>
        <dbReference type="PROSITE" id="PS50928"/>
    </source>
</evidence>
<gene>
    <name evidence="9" type="ORF">HN018_11350</name>
</gene>
<dbReference type="PANTHER" id="PTHR43005">
    <property type="entry name" value="BLR7065 PROTEIN"/>
    <property type="match status" value="1"/>
</dbReference>
<dbReference type="AlphaFoldDB" id="A0A6M8HQ08"/>
<feature type="transmembrane region" description="Helical" evidence="7">
    <location>
        <begin position="283"/>
        <end position="308"/>
    </location>
</feature>
<evidence type="ECO:0000313" key="10">
    <source>
        <dbReference type="Proteomes" id="UP000500767"/>
    </source>
</evidence>
<feature type="transmembrane region" description="Helical" evidence="7">
    <location>
        <begin position="175"/>
        <end position="194"/>
    </location>
</feature>
<feature type="domain" description="ABC transmembrane type-1" evidence="8">
    <location>
        <begin position="96"/>
        <end position="308"/>
    </location>
</feature>
<evidence type="ECO:0000256" key="7">
    <source>
        <dbReference type="RuleBase" id="RU363032"/>
    </source>
</evidence>
<evidence type="ECO:0000256" key="4">
    <source>
        <dbReference type="ARBA" id="ARBA00022692"/>
    </source>
</evidence>
<keyword evidence="5 7" id="KW-1133">Transmembrane helix</keyword>
<comment type="subcellular location">
    <subcellularLocation>
        <location evidence="1 7">Cell membrane</location>
        <topology evidence="1 7">Multi-pass membrane protein</topology>
    </subcellularLocation>
</comment>
<dbReference type="Gene3D" id="1.10.3720.10">
    <property type="entry name" value="MetI-like"/>
    <property type="match status" value="1"/>
</dbReference>
<dbReference type="GO" id="GO:0005886">
    <property type="term" value="C:plasma membrane"/>
    <property type="evidence" value="ECO:0007669"/>
    <property type="project" value="UniProtKB-SubCell"/>
</dbReference>
<name>A0A6M8HQ08_9PROT</name>
<dbReference type="CDD" id="cd06261">
    <property type="entry name" value="TM_PBP2"/>
    <property type="match status" value="1"/>
</dbReference>
<dbReference type="InterPro" id="IPR035906">
    <property type="entry name" value="MetI-like_sf"/>
</dbReference>
<keyword evidence="3" id="KW-1003">Cell membrane</keyword>
<keyword evidence="2 7" id="KW-0813">Transport</keyword>
<feature type="transmembrane region" description="Helical" evidence="7">
    <location>
        <begin position="238"/>
        <end position="263"/>
    </location>
</feature>
<dbReference type="KEGG" id="lck:HN018_11350"/>
<evidence type="ECO:0000256" key="5">
    <source>
        <dbReference type="ARBA" id="ARBA00022989"/>
    </source>
</evidence>
<feature type="transmembrane region" description="Helical" evidence="7">
    <location>
        <begin position="100"/>
        <end position="121"/>
    </location>
</feature>
<dbReference type="Proteomes" id="UP000500767">
    <property type="component" value="Chromosome"/>
</dbReference>
<keyword evidence="6 7" id="KW-0472">Membrane</keyword>
<sequence length="325" mass="35862">MKQSRAYPGTCADKGTRAKVRTPPRQLTRAAQTRRTALWFVLPAVLFFLLLSAYPLLRVLWQSVRYANLVNPSISGFAGLDNFRTVLDDDDFLPALGNTALWTALSVTGEYALGLISALALNANVRGRAFFRAAIIVPWVIPIVVAGLTWTWMLTPEYGVLNLWLVQAGLIHAPIAWLGQTGTALLAVTLVNIWRSFPFYTISLLAALQAIPADLHEAAVIDGAGSWMRFRVITLPHLRVVSMTLIVIHIVWTAVNFDFIWVMTQGGPLNSSETLPIMIYRYALQNFDVGAGCALATMMMGFMASVFFMQYYGMRRIASSQAGTA</sequence>
<evidence type="ECO:0000313" key="9">
    <source>
        <dbReference type="EMBL" id="QKE90549.1"/>
    </source>
</evidence>
<reference evidence="9 10" key="1">
    <citation type="journal article" date="2014" name="World J. Microbiol. Biotechnol.">
        <title>Biodiversity and physiological characteristics of Antarctic and Arctic lichens-associated bacteria.</title>
        <authorList>
            <person name="Lee Y.M."/>
            <person name="Kim E.H."/>
            <person name="Lee H.K."/>
            <person name="Hong S.G."/>
        </authorList>
    </citation>
    <scope>NUCLEOTIDE SEQUENCE [LARGE SCALE GENOMIC DNA]</scope>
    <source>
        <strain evidence="9 10">PAMC 26569</strain>
    </source>
</reference>
<proteinExistence type="inferred from homology"/>
<dbReference type="Pfam" id="PF00528">
    <property type="entry name" value="BPD_transp_1"/>
    <property type="match status" value="1"/>
</dbReference>
<dbReference type="InterPro" id="IPR000515">
    <property type="entry name" value="MetI-like"/>
</dbReference>
<dbReference type="PANTHER" id="PTHR43005:SF1">
    <property type="entry name" value="SPERMIDINE_PUTRESCINE TRANSPORT SYSTEM PERMEASE PROTEIN"/>
    <property type="match status" value="1"/>
</dbReference>
<keyword evidence="4 7" id="KW-0812">Transmembrane</keyword>
<comment type="similarity">
    <text evidence="7">Belongs to the binding-protein-dependent transport system permease family.</text>
</comment>
<dbReference type="SUPFAM" id="SSF161098">
    <property type="entry name" value="MetI-like"/>
    <property type="match status" value="1"/>
</dbReference>
<evidence type="ECO:0000256" key="6">
    <source>
        <dbReference type="ARBA" id="ARBA00023136"/>
    </source>
</evidence>
<dbReference type="PROSITE" id="PS50928">
    <property type="entry name" value="ABC_TM1"/>
    <property type="match status" value="1"/>
</dbReference>
<dbReference type="GO" id="GO:0055085">
    <property type="term" value="P:transmembrane transport"/>
    <property type="evidence" value="ECO:0007669"/>
    <property type="project" value="InterPro"/>
</dbReference>
<feature type="transmembrane region" description="Helical" evidence="7">
    <location>
        <begin position="37"/>
        <end position="57"/>
    </location>
</feature>
<protein>
    <submittedName>
        <fullName evidence="9">Sugar ABC transporter permease</fullName>
    </submittedName>
</protein>
<feature type="transmembrane region" description="Helical" evidence="7">
    <location>
        <begin position="133"/>
        <end position="155"/>
    </location>
</feature>
<keyword evidence="10" id="KW-1185">Reference proteome</keyword>
<evidence type="ECO:0000256" key="2">
    <source>
        <dbReference type="ARBA" id="ARBA00022448"/>
    </source>
</evidence>
<dbReference type="EMBL" id="CP053708">
    <property type="protein sequence ID" value="QKE90549.1"/>
    <property type="molecule type" value="Genomic_DNA"/>
</dbReference>
<accession>A0A6M8HQ08</accession>